<keyword evidence="2" id="KW-1185">Reference proteome</keyword>
<dbReference type="Proteomes" id="UP000095280">
    <property type="component" value="Unplaced"/>
</dbReference>
<organism evidence="2 3">
    <name type="scientific">Macrostomum lignano</name>
    <dbReference type="NCBI Taxonomy" id="282301"/>
    <lineage>
        <taxon>Eukaryota</taxon>
        <taxon>Metazoa</taxon>
        <taxon>Spiralia</taxon>
        <taxon>Lophotrochozoa</taxon>
        <taxon>Platyhelminthes</taxon>
        <taxon>Rhabditophora</taxon>
        <taxon>Macrostomorpha</taxon>
        <taxon>Macrostomida</taxon>
        <taxon>Macrostomidae</taxon>
        <taxon>Macrostomum</taxon>
    </lineage>
</organism>
<evidence type="ECO:0000313" key="2">
    <source>
        <dbReference type="Proteomes" id="UP000095280"/>
    </source>
</evidence>
<sequence length="165" mass="18109">RGWQPQQAKPQTQPVRYRKHSYQNEPQGQLRQQRLQQNQQGLQSRQRKISAGNYGLGRTDSQEFSVQSDGLGPRTFSMGSRQHSGLQLSRIKQAVASAAQHYGHCRRGLRPVSYQQKSLDLWGSMDIDDDQVASGGGDGASAAITGTAPVTSQASKPIDSAADFR</sequence>
<feature type="compositionally biased region" description="Low complexity" evidence="1">
    <location>
        <begin position="27"/>
        <end position="44"/>
    </location>
</feature>
<dbReference type="AlphaFoldDB" id="A0A1I8GIY1"/>
<proteinExistence type="predicted"/>
<name>A0A1I8GIY1_9PLAT</name>
<reference evidence="3" key="1">
    <citation type="submission" date="2016-11" db="UniProtKB">
        <authorList>
            <consortium name="WormBaseParasite"/>
        </authorList>
    </citation>
    <scope>IDENTIFICATION</scope>
</reference>
<feature type="region of interest" description="Disordered" evidence="1">
    <location>
        <begin position="126"/>
        <end position="165"/>
    </location>
</feature>
<accession>A0A1I8GIY1</accession>
<evidence type="ECO:0000256" key="1">
    <source>
        <dbReference type="SAM" id="MobiDB-lite"/>
    </source>
</evidence>
<dbReference type="WBParaSite" id="maker-uti_cns_0002157-snap-gene-0.13-mRNA-1">
    <property type="protein sequence ID" value="maker-uti_cns_0002157-snap-gene-0.13-mRNA-1"/>
    <property type="gene ID" value="maker-uti_cns_0002157-snap-gene-0.13"/>
</dbReference>
<evidence type="ECO:0000313" key="3">
    <source>
        <dbReference type="WBParaSite" id="maker-uti_cns_0002157-snap-gene-0.13-mRNA-1"/>
    </source>
</evidence>
<feature type="region of interest" description="Disordered" evidence="1">
    <location>
        <begin position="1"/>
        <end position="83"/>
    </location>
</feature>
<feature type="compositionally biased region" description="Polar residues" evidence="1">
    <location>
        <begin position="1"/>
        <end position="14"/>
    </location>
</feature>
<protein>
    <submittedName>
        <fullName evidence="3">Pecanex-like protein</fullName>
    </submittedName>
</protein>